<gene>
    <name evidence="3" type="ORF">ACFY05_23795</name>
</gene>
<dbReference type="PANTHER" id="PTHR30007">
    <property type="entry name" value="PHP DOMAIN PROTEIN"/>
    <property type="match status" value="1"/>
</dbReference>
<dbReference type="InterPro" id="IPR002559">
    <property type="entry name" value="Transposase_11"/>
</dbReference>
<organism evidence="3 4">
    <name type="scientific">Microtetraspora fusca</name>
    <dbReference type="NCBI Taxonomy" id="1997"/>
    <lineage>
        <taxon>Bacteria</taxon>
        <taxon>Bacillati</taxon>
        <taxon>Actinomycetota</taxon>
        <taxon>Actinomycetes</taxon>
        <taxon>Streptosporangiales</taxon>
        <taxon>Streptosporangiaceae</taxon>
        <taxon>Microtetraspora</taxon>
    </lineage>
</organism>
<comment type="caution">
    <text evidence="3">The sequence shown here is derived from an EMBL/GenBank/DDBJ whole genome shotgun (WGS) entry which is preliminary data.</text>
</comment>
<evidence type="ECO:0000259" key="2">
    <source>
        <dbReference type="Pfam" id="PF01609"/>
    </source>
</evidence>
<evidence type="ECO:0000256" key="1">
    <source>
        <dbReference type="SAM" id="Phobius"/>
    </source>
</evidence>
<keyword evidence="1" id="KW-0812">Transmembrane</keyword>
<keyword evidence="1" id="KW-1133">Transmembrane helix</keyword>
<sequence length="73" mass="7463">MSPPVEGHNPEPTACVIDSQSVKTSANVPATTQGIDAGKKILGRKRSIVTHTLGLLLAVLVTAASVSDGTVVR</sequence>
<evidence type="ECO:0000313" key="3">
    <source>
        <dbReference type="EMBL" id="MFF4775880.1"/>
    </source>
</evidence>
<dbReference type="RefSeq" id="WP_387344163.1">
    <property type="nucleotide sequence ID" value="NZ_JBIAXI010000014.1"/>
</dbReference>
<dbReference type="EMBL" id="JBIAXI010000014">
    <property type="protein sequence ID" value="MFF4775880.1"/>
    <property type="molecule type" value="Genomic_DNA"/>
</dbReference>
<dbReference type="Pfam" id="PF01609">
    <property type="entry name" value="DDE_Tnp_1"/>
    <property type="match status" value="1"/>
</dbReference>
<protein>
    <submittedName>
        <fullName evidence="3">Transposase</fullName>
    </submittedName>
</protein>
<feature type="domain" description="Transposase IS4-like" evidence="2">
    <location>
        <begin position="11"/>
        <end position="72"/>
    </location>
</feature>
<reference evidence="3 4" key="1">
    <citation type="submission" date="2024-10" db="EMBL/GenBank/DDBJ databases">
        <title>The Natural Products Discovery Center: Release of the First 8490 Sequenced Strains for Exploring Actinobacteria Biosynthetic Diversity.</title>
        <authorList>
            <person name="Kalkreuter E."/>
            <person name="Kautsar S.A."/>
            <person name="Yang D."/>
            <person name="Bader C.D."/>
            <person name="Teijaro C.N."/>
            <person name="Fluegel L."/>
            <person name="Davis C.M."/>
            <person name="Simpson J.R."/>
            <person name="Lauterbach L."/>
            <person name="Steele A.D."/>
            <person name="Gui C."/>
            <person name="Meng S."/>
            <person name="Li G."/>
            <person name="Viehrig K."/>
            <person name="Ye F."/>
            <person name="Su P."/>
            <person name="Kiefer A.F."/>
            <person name="Nichols A."/>
            <person name="Cepeda A.J."/>
            <person name="Yan W."/>
            <person name="Fan B."/>
            <person name="Jiang Y."/>
            <person name="Adhikari A."/>
            <person name="Zheng C.-J."/>
            <person name="Schuster L."/>
            <person name="Cowan T.M."/>
            <person name="Smanski M.J."/>
            <person name="Chevrette M.G."/>
            <person name="De Carvalho L.P.S."/>
            <person name="Shen B."/>
        </authorList>
    </citation>
    <scope>NUCLEOTIDE SEQUENCE [LARGE SCALE GENOMIC DNA]</scope>
    <source>
        <strain evidence="3 4">NPDC001281</strain>
    </source>
</reference>
<keyword evidence="1" id="KW-0472">Membrane</keyword>
<proteinExistence type="predicted"/>
<name>A0ABW6V976_MICFU</name>
<dbReference type="Proteomes" id="UP001602119">
    <property type="component" value="Unassembled WGS sequence"/>
</dbReference>
<feature type="transmembrane region" description="Helical" evidence="1">
    <location>
        <begin position="48"/>
        <end position="67"/>
    </location>
</feature>
<evidence type="ECO:0000313" key="4">
    <source>
        <dbReference type="Proteomes" id="UP001602119"/>
    </source>
</evidence>
<keyword evidence="4" id="KW-1185">Reference proteome</keyword>
<accession>A0ABW6V976</accession>
<dbReference type="PANTHER" id="PTHR30007:SF0">
    <property type="entry name" value="TRANSPOSASE"/>
    <property type="match status" value="1"/>
</dbReference>